<dbReference type="Gene3D" id="1.25.40.570">
    <property type="match status" value="1"/>
</dbReference>
<organism evidence="8 9">
    <name type="scientific">Didymodactylos carnosus</name>
    <dbReference type="NCBI Taxonomy" id="1234261"/>
    <lineage>
        <taxon>Eukaryota</taxon>
        <taxon>Metazoa</taxon>
        <taxon>Spiralia</taxon>
        <taxon>Gnathifera</taxon>
        <taxon>Rotifera</taxon>
        <taxon>Eurotatoria</taxon>
        <taxon>Bdelloidea</taxon>
        <taxon>Philodinida</taxon>
        <taxon>Philodinidae</taxon>
        <taxon>Didymodactylos</taxon>
    </lineage>
</organism>
<dbReference type="InterPro" id="IPR011990">
    <property type="entry name" value="TPR-like_helical_dom_sf"/>
</dbReference>
<dbReference type="GO" id="GO:0005634">
    <property type="term" value="C:nucleus"/>
    <property type="evidence" value="ECO:0007669"/>
    <property type="project" value="UniProtKB-SubCell"/>
</dbReference>
<evidence type="ECO:0000313" key="7">
    <source>
        <dbReference type="EMBL" id="CAF1389623.1"/>
    </source>
</evidence>
<evidence type="ECO:0000256" key="3">
    <source>
        <dbReference type="ARBA" id="ARBA00022490"/>
    </source>
</evidence>
<dbReference type="PANTHER" id="PTHR10678">
    <property type="entry name" value="26S PROTEASOME NON-ATPASE REGULATORY SUBUNIT 11/COP9 SIGNALOSOME COMPLEX SUBUNIT 2"/>
    <property type="match status" value="1"/>
</dbReference>
<evidence type="ECO:0000313" key="9">
    <source>
        <dbReference type="Proteomes" id="UP000682733"/>
    </source>
</evidence>
<dbReference type="Proteomes" id="UP000677228">
    <property type="component" value="Unassembled WGS sequence"/>
</dbReference>
<dbReference type="Pfam" id="PF01399">
    <property type="entry name" value="PCI"/>
    <property type="match status" value="1"/>
</dbReference>
<feature type="non-terminal residue" evidence="8">
    <location>
        <position position="1"/>
    </location>
</feature>
<evidence type="ECO:0000313" key="8">
    <source>
        <dbReference type="EMBL" id="CAF4197332.1"/>
    </source>
</evidence>
<feature type="region of interest" description="Disordered" evidence="5">
    <location>
        <begin position="1"/>
        <end position="30"/>
    </location>
</feature>
<evidence type="ECO:0000256" key="1">
    <source>
        <dbReference type="ARBA" id="ARBA00004123"/>
    </source>
</evidence>
<dbReference type="FunFam" id="1.25.40.570:FF:000006">
    <property type="entry name" value="COP9 signalosome complex subunit 2"/>
    <property type="match status" value="1"/>
</dbReference>
<comment type="subcellular location">
    <subcellularLocation>
        <location evidence="2">Cytoplasm</location>
    </subcellularLocation>
    <subcellularLocation>
        <location evidence="1">Nucleus</location>
    </subcellularLocation>
</comment>
<dbReference type="EMBL" id="CAJOBA010047113">
    <property type="protein sequence ID" value="CAF4197332.1"/>
    <property type="molecule type" value="Genomic_DNA"/>
</dbReference>
<dbReference type="SMART" id="SM00753">
    <property type="entry name" value="PAM"/>
    <property type="match status" value="1"/>
</dbReference>
<comment type="caution">
    <text evidence="8">The sequence shown here is derived from an EMBL/GenBank/DDBJ whole genome shotgun (WGS) entry which is preliminary data.</text>
</comment>
<name>A0A8S2SEJ0_9BILA</name>
<evidence type="ECO:0000259" key="6">
    <source>
        <dbReference type="PROSITE" id="PS50250"/>
    </source>
</evidence>
<accession>A0A8S2SEJ0</accession>
<dbReference type="EMBL" id="CAJNOK010025405">
    <property type="protein sequence ID" value="CAF1389623.1"/>
    <property type="molecule type" value="Genomic_DNA"/>
</dbReference>
<dbReference type="SUPFAM" id="SSF48452">
    <property type="entry name" value="TPR-like"/>
    <property type="match status" value="1"/>
</dbReference>
<dbReference type="InterPro" id="IPR000717">
    <property type="entry name" value="PCI_dom"/>
</dbReference>
<protein>
    <recommendedName>
        <fullName evidence="6">PCI domain-containing protein</fullName>
    </recommendedName>
</protein>
<dbReference type="GO" id="GO:0005737">
    <property type="term" value="C:cytoplasm"/>
    <property type="evidence" value="ECO:0007669"/>
    <property type="project" value="UniProtKB-SubCell"/>
</dbReference>
<dbReference type="PROSITE" id="PS50250">
    <property type="entry name" value="PCI"/>
    <property type="match status" value="1"/>
</dbReference>
<keyword evidence="3" id="KW-0963">Cytoplasm</keyword>
<evidence type="ECO:0000256" key="5">
    <source>
        <dbReference type="SAM" id="MobiDB-lite"/>
    </source>
</evidence>
<gene>
    <name evidence="7" type="ORF">OVA965_LOCUS32509</name>
    <name evidence="8" type="ORF">TMI583_LOCUS33368</name>
</gene>
<evidence type="ECO:0000256" key="2">
    <source>
        <dbReference type="ARBA" id="ARBA00004496"/>
    </source>
</evidence>
<evidence type="ECO:0000256" key="4">
    <source>
        <dbReference type="ARBA" id="ARBA00023242"/>
    </source>
</evidence>
<dbReference type="InterPro" id="IPR050871">
    <property type="entry name" value="26S_Proteasome/COP9_Components"/>
</dbReference>
<proteinExistence type="predicted"/>
<keyword evidence="4" id="KW-0539">Nucleus</keyword>
<sequence length="374" mass="43873">MSDMDDDDFAGNDDFELSYTDDSEQPDVDLENQYYNSKALKEDDPLAAIESFKKVLQLQKSGEKGDWGFKALKQMIKIHFKLQNYTEMMLAYKELLTYIKSAVTRNYSEKSINSILDYISTSKQMNLLQEFYETTLGALKETKNERLWFKTNLKLGKLYEDLQDYGKLQKILKELHKSCQTPEGEDDLKKGTQLLEVYALEIQMHTTQKNTKKLKQLYERSLHIKSAIPHPLIMGVIRECGGKMHLREQEYERAHTDFFEAFKNYDESGCPRRTTCLKYLVLANMLTKSGINPFDSQEAKPYKTDPEIVAMTNLVNAYQNNDIKEFELILKQNRQTIMDDQFIREHIEILLRNIRTKVLIKLIKPYTKIRIDFI</sequence>
<dbReference type="AlphaFoldDB" id="A0A8S2SEJ0"/>
<reference evidence="8" key="1">
    <citation type="submission" date="2021-02" db="EMBL/GenBank/DDBJ databases">
        <authorList>
            <person name="Nowell W R."/>
        </authorList>
    </citation>
    <scope>NUCLEOTIDE SEQUENCE</scope>
</reference>
<feature type="non-terminal residue" evidence="8">
    <location>
        <position position="374"/>
    </location>
</feature>
<dbReference type="Proteomes" id="UP000682733">
    <property type="component" value="Unassembled WGS sequence"/>
</dbReference>
<feature type="domain" description="PCI" evidence="6">
    <location>
        <begin position="247"/>
        <end position="374"/>
    </location>
</feature>